<organism evidence="7 8">
    <name type="scientific">Ascosphaera apis ARSEF 7405</name>
    <dbReference type="NCBI Taxonomy" id="392613"/>
    <lineage>
        <taxon>Eukaryota</taxon>
        <taxon>Fungi</taxon>
        <taxon>Dikarya</taxon>
        <taxon>Ascomycota</taxon>
        <taxon>Pezizomycotina</taxon>
        <taxon>Eurotiomycetes</taxon>
        <taxon>Eurotiomycetidae</taxon>
        <taxon>Onygenales</taxon>
        <taxon>Ascosphaeraceae</taxon>
        <taxon>Ascosphaera</taxon>
    </lineage>
</organism>
<proteinExistence type="predicted"/>
<dbReference type="GO" id="GO:0000981">
    <property type="term" value="F:DNA-binding transcription factor activity, RNA polymerase II-specific"/>
    <property type="evidence" value="ECO:0007669"/>
    <property type="project" value="InterPro"/>
</dbReference>
<dbReference type="InterPro" id="IPR001138">
    <property type="entry name" value="Zn2Cys6_DnaBD"/>
</dbReference>
<dbReference type="VEuPathDB" id="FungiDB:AAP_00873"/>
<dbReference type="InterPro" id="IPR050797">
    <property type="entry name" value="Carb_Metab_Trans_Reg"/>
</dbReference>
<dbReference type="GO" id="GO:0008270">
    <property type="term" value="F:zinc ion binding"/>
    <property type="evidence" value="ECO:0007669"/>
    <property type="project" value="InterPro"/>
</dbReference>
<comment type="caution">
    <text evidence="7">The sequence shown here is derived from an EMBL/GenBank/DDBJ whole genome shotgun (WGS) entry which is preliminary data.</text>
</comment>
<keyword evidence="8" id="KW-1185">Reference proteome</keyword>
<dbReference type="CDD" id="cd00067">
    <property type="entry name" value="GAL4"/>
    <property type="match status" value="1"/>
</dbReference>
<evidence type="ECO:0000256" key="2">
    <source>
        <dbReference type="ARBA" id="ARBA00023125"/>
    </source>
</evidence>
<dbReference type="AlphaFoldDB" id="A0A166PJN4"/>
<dbReference type="EMBL" id="AZGZ01000002">
    <property type="protein sequence ID" value="KZZ97230.1"/>
    <property type="molecule type" value="Genomic_DNA"/>
</dbReference>
<evidence type="ECO:0000256" key="5">
    <source>
        <dbReference type="SAM" id="MobiDB-lite"/>
    </source>
</evidence>
<reference evidence="7 8" key="1">
    <citation type="journal article" date="2016" name="Genome Biol. Evol.">
        <title>Divergent and convergent evolution of fungal pathogenicity.</title>
        <authorList>
            <person name="Shang Y."/>
            <person name="Xiao G."/>
            <person name="Zheng P."/>
            <person name="Cen K."/>
            <person name="Zhan S."/>
            <person name="Wang C."/>
        </authorList>
    </citation>
    <scope>NUCLEOTIDE SEQUENCE [LARGE SCALE GENOMIC DNA]</scope>
    <source>
        <strain evidence="7 8">ARSEF 7405</strain>
    </source>
</reference>
<dbReference type="Gene3D" id="4.10.240.10">
    <property type="entry name" value="Zn(2)-C6 fungal-type DNA-binding domain"/>
    <property type="match status" value="1"/>
</dbReference>
<dbReference type="Pfam" id="PF00172">
    <property type="entry name" value="Zn_clus"/>
    <property type="match status" value="1"/>
</dbReference>
<gene>
    <name evidence="7" type="ORF">AAP_00873</name>
</gene>
<dbReference type="SUPFAM" id="SSF57701">
    <property type="entry name" value="Zn2/Cys6 DNA-binding domain"/>
    <property type="match status" value="1"/>
</dbReference>
<dbReference type="SMART" id="SM00066">
    <property type="entry name" value="GAL4"/>
    <property type="match status" value="1"/>
</dbReference>
<dbReference type="PROSITE" id="PS00463">
    <property type="entry name" value="ZN2_CY6_FUNGAL_1"/>
    <property type="match status" value="1"/>
</dbReference>
<dbReference type="InterPro" id="IPR036864">
    <property type="entry name" value="Zn2-C6_fun-type_DNA-bd_sf"/>
</dbReference>
<keyword evidence="2 7" id="KW-0238">DNA-binding</keyword>
<keyword evidence="4" id="KW-0539">Nucleus</keyword>
<dbReference type="PROSITE" id="PS50048">
    <property type="entry name" value="ZN2_CY6_FUNGAL_2"/>
    <property type="match status" value="1"/>
</dbReference>
<dbReference type="OrthoDB" id="10261408at2759"/>
<evidence type="ECO:0000256" key="1">
    <source>
        <dbReference type="ARBA" id="ARBA00023015"/>
    </source>
</evidence>
<dbReference type="PANTHER" id="PTHR31668">
    <property type="entry name" value="GLUCOSE TRANSPORT TRANSCRIPTION REGULATOR RGT1-RELATED-RELATED"/>
    <property type="match status" value="1"/>
</dbReference>
<protein>
    <submittedName>
        <fullName evidence="7">Zn(2)-C6 fungal-type DNA-binding domain protein</fullName>
    </submittedName>
</protein>
<feature type="region of interest" description="Disordered" evidence="5">
    <location>
        <begin position="101"/>
        <end position="129"/>
    </location>
</feature>
<accession>A0A166PJN4</accession>
<feature type="domain" description="Zn(2)-C6 fungal-type" evidence="6">
    <location>
        <begin position="24"/>
        <end position="54"/>
    </location>
</feature>
<dbReference type="GO" id="GO:0001080">
    <property type="term" value="P:nitrogen catabolite activation of transcription from RNA polymerase II promoter"/>
    <property type="evidence" value="ECO:0007669"/>
    <property type="project" value="TreeGrafter"/>
</dbReference>
<dbReference type="GO" id="GO:0003677">
    <property type="term" value="F:DNA binding"/>
    <property type="evidence" value="ECO:0007669"/>
    <property type="project" value="UniProtKB-KW"/>
</dbReference>
<dbReference type="Proteomes" id="UP000242877">
    <property type="component" value="Unassembled WGS sequence"/>
</dbReference>
<name>A0A166PJN4_9EURO</name>
<keyword evidence="3" id="KW-0804">Transcription</keyword>
<evidence type="ECO:0000259" key="6">
    <source>
        <dbReference type="PROSITE" id="PS50048"/>
    </source>
</evidence>
<dbReference type="GO" id="GO:0005634">
    <property type="term" value="C:nucleus"/>
    <property type="evidence" value="ECO:0007669"/>
    <property type="project" value="TreeGrafter"/>
</dbReference>
<feature type="compositionally biased region" description="Low complexity" evidence="5">
    <location>
        <begin position="1"/>
        <end position="15"/>
    </location>
</feature>
<sequence>MSSSVSLSGASVASSPHGSPKKRACDECRAKKLRCSKDLDGCARCKRQNAPCHYSPQKPMGRPRKFYVVQAQTSESTSRGAVNTPFPTLLANALSILQQSGNAGDNMTATPSPGSDYRTLQPQSSSDSFDSQATMALSGHLGAVHYPGSRHSSLCFESLEAPDWSRQSFNNFVQPLLSEAATSPDAVCSEEYSKCYDYLEAYHRRLTSILTSANQNQVSVFLIKGLFTGTQIIQTAISCPICCHYANTDLMKLEMMANIFHILVDTWHRITQCLTYSHMEALASPTYLTLRSTDPSYRSELLERWRRHLQCEVILGTRVSCVNAESAPIVSLLSLSELLERKEFIAFNNGYRDIPYALPYLDFPAVGPAHPETQRFRLVFAIAGAVRDAGIKFGFTPTEFGNRM</sequence>
<keyword evidence="1" id="KW-0805">Transcription regulation</keyword>
<evidence type="ECO:0000256" key="3">
    <source>
        <dbReference type="ARBA" id="ARBA00023163"/>
    </source>
</evidence>
<dbReference type="PANTHER" id="PTHR31668:SF4">
    <property type="entry name" value="TRANSCRIPTIONAL ACTIVATOR PROTEIN DAL81"/>
    <property type="match status" value="1"/>
</dbReference>
<evidence type="ECO:0000256" key="4">
    <source>
        <dbReference type="ARBA" id="ARBA00023242"/>
    </source>
</evidence>
<evidence type="ECO:0000313" key="8">
    <source>
        <dbReference type="Proteomes" id="UP000242877"/>
    </source>
</evidence>
<evidence type="ECO:0000313" key="7">
    <source>
        <dbReference type="EMBL" id="KZZ97230.1"/>
    </source>
</evidence>
<feature type="region of interest" description="Disordered" evidence="5">
    <location>
        <begin position="1"/>
        <end position="25"/>
    </location>
</feature>
<feature type="compositionally biased region" description="Polar residues" evidence="5">
    <location>
        <begin position="101"/>
        <end position="122"/>
    </location>
</feature>